<dbReference type="PANTHER" id="PTHR43537:SF24">
    <property type="entry name" value="GLUCONATE OPERON TRANSCRIPTIONAL REPRESSOR"/>
    <property type="match status" value="1"/>
</dbReference>
<dbReference type="PANTHER" id="PTHR43537">
    <property type="entry name" value="TRANSCRIPTIONAL REGULATOR, GNTR FAMILY"/>
    <property type="match status" value="1"/>
</dbReference>
<sequence length="232" mass="24532">MPPPTAAPGGTGPASAEPPAADRAYRHVKTGLLDGTYPDGHLLSEGEVATAMNMSRTPVREAFLRLQTEGFLRLYPKRGALVVPVTPTEARAVLEARLALESFAIDKIAADGPATMRRVGEDLSAHAACDGSGLSTAEMHEADRDFHARLVAAAANPIIDDLYNALRDRQLRITAGARTQDRRPDITRQHAEVATAVRDGAADTAKAVLRDHLLGVLRALGVAGGPMLEPPA</sequence>
<dbReference type="SMART" id="SM00895">
    <property type="entry name" value="FCD"/>
    <property type="match status" value="1"/>
</dbReference>
<protein>
    <submittedName>
        <fullName evidence="6">GntR family transcriptional regulator</fullName>
    </submittedName>
</protein>
<dbReference type="InterPro" id="IPR000524">
    <property type="entry name" value="Tscrpt_reg_HTH_GntR"/>
</dbReference>
<dbReference type="InterPro" id="IPR036388">
    <property type="entry name" value="WH-like_DNA-bd_sf"/>
</dbReference>
<keyword evidence="3" id="KW-0804">Transcription</keyword>
<dbReference type="EMBL" id="BAAAYK010000038">
    <property type="protein sequence ID" value="GAA3358605.1"/>
    <property type="molecule type" value="Genomic_DNA"/>
</dbReference>
<dbReference type="PRINTS" id="PR00035">
    <property type="entry name" value="HTHGNTR"/>
</dbReference>
<evidence type="ECO:0000313" key="7">
    <source>
        <dbReference type="Proteomes" id="UP001500483"/>
    </source>
</evidence>
<dbReference type="Pfam" id="PF07729">
    <property type="entry name" value="FCD"/>
    <property type="match status" value="1"/>
</dbReference>
<dbReference type="Proteomes" id="UP001500483">
    <property type="component" value="Unassembled WGS sequence"/>
</dbReference>
<evidence type="ECO:0000313" key="6">
    <source>
        <dbReference type="EMBL" id="GAA3358605.1"/>
    </source>
</evidence>
<dbReference type="InterPro" id="IPR008920">
    <property type="entry name" value="TF_FadR/GntR_C"/>
</dbReference>
<name>A0ABP6RQE5_9PSEU</name>
<evidence type="ECO:0000256" key="3">
    <source>
        <dbReference type="ARBA" id="ARBA00023163"/>
    </source>
</evidence>
<dbReference type="PROSITE" id="PS50949">
    <property type="entry name" value="HTH_GNTR"/>
    <property type="match status" value="1"/>
</dbReference>
<dbReference type="InterPro" id="IPR036390">
    <property type="entry name" value="WH_DNA-bd_sf"/>
</dbReference>
<proteinExistence type="predicted"/>
<evidence type="ECO:0000256" key="4">
    <source>
        <dbReference type="SAM" id="MobiDB-lite"/>
    </source>
</evidence>
<evidence type="ECO:0000256" key="1">
    <source>
        <dbReference type="ARBA" id="ARBA00023015"/>
    </source>
</evidence>
<keyword evidence="1" id="KW-0805">Transcription regulation</keyword>
<keyword evidence="2" id="KW-0238">DNA-binding</keyword>
<organism evidence="6 7">
    <name type="scientific">Saccharopolyspora gregorii</name>
    <dbReference type="NCBI Taxonomy" id="33914"/>
    <lineage>
        <taxon>Bacteria</taxon>
        <taxon>Bacillati</taxon>
        <taxon>Actinomycetota</taxon>
        <taxon>Actinomycetes</taxon>
        <taxon>Pseudonocardiales</taxon>
        <taxon>Pseudonocardiaceae</taxon>
        <taxon>Saccharopolyspora</taxon>
    </lineage>
</organism>
<dbReference type="Gene3D" id="1.10.10.10">
    <property type="entry name" value="Winged helix-like DNA-binding domain superfamily/Winged helix DNA-binding domain"/>
    <property type="match status" value="1"/>
</dbReference>
<dbReference type="Gene3D" id="1.20.120.530">
    <property type="entry name" value="GntR ligand-binding domain-like"/>
    <property type="match status" value="1"/>
</dbReference>
<comment type="caution">
    <text evidence="6">The sequence shown here is derived from an EMBL/GenBank/DDBJ whole genome shotgun (WGS) entry which is preliminary data.</text>
</comment>
<keyword evidence="7" id="KW-1185">Reference proteome</keyword>
<dbReference type="SUPFAM" id="SSF48008">
    <property type="entry name" value="GntR ligand-binding domain-like"/>
    <property type="match status" value="1"/>
</dbReference>
<evidence type="ECO:0000256" key="2">
    <source>
        <dbReference type="ARBA" id="ARBA00023125"/>
    </source>
</evidence>
<feature type="domain" description="HTH gntR-type" evidence="5">
    <location>
        <begin position="18"/>
        <end position="85"/>
    </location>
</feature>
<dbReference type="InterPro" id="IPR011711">
    <property type="entry name" value="GntR_C"/>
</dbReference>
<accession>A0ABP6RQE5</accession>
<dbReference type="Pfam" id="PF00392">
    <property type="entry name" value="GntR"/>
    <property type="match status" value="1"/>
</dbReference>
<feature type="region of interest" description="Disordered" evidence="4">
    <location>
        <begin position="1"/>
        <end position="20"/>
    </location>
</feature>
<evidence type="ECO:0000259" key="5">
    <source>
        <dbReference type="PROSITE" id="PS50949"/>
    </source>
</evidence>
<dbReference type="SUPFAM" id="SSF46785">
    <property type="entry name" value="Winged helix' DNA-binding domain"/>
    <property type="match status" value="1"/>
</dbReference>
<reference evidence="7" key="1">
    <citation type="journal article" date="2019" name="Int. J. Syst. Evol. Microbiol.">
        <title>The Global Catalogue of Microorganisms (GCM) 10K type strain sequencing project: providing services to taxonomists for standard genome sequencing and annotation.</title>
        <authorList>
            <consortium name="The Broad Institute Genomics Platform"/>
            <consortium name="The Broad Institute Genome Sequencing Center for Infectious Disease"/>
            <person name="Wu L."/>
            <person name="Ma J."/>
        </authorList>
    </citation>
    <scope>NUCLEOTIDE SEQUENCE [LARGE SCALE GENOMIC DNA]</scope>
    <source>
        <strain evidence="7">JCM 9687</strain>
    </source>
</reference>
<gene>
    <name evidence="6" type="ORF">GCM10020366_31330</name>
</gene>
<dbReference type="SMART" id="SM00345">
    <property type="entry name" value="HTH_GNTR"/>
    <property type="match status" value="1"/>
</dbReference>